<accession>A0A6A5KRS6</accession>
<gene>
    <name evidence="2" type="ORF">BDW02DRAFT_576504</name>
</gene>
<evidence type="ECO:0000256" key="1">
    <source>
        <dbReference type="SAM" id="MobiDB-lite"/>
    </source>
</evidence>
<organism evidence="2 3">
    <name type="scientific">Decorospora gaudefroyi</name>
    <dbReference type="NCBI Taxonomy" id="184978"/>
    <lineage>
        <taxon>Eukaryota</taxon>
        <taxon>Fungi</taxon>
        <taxon>Dikarya</taxon>
        <taxon>Ascomycota</taxon>
        <taxon>Pezizomycotina</taxon>
        <taxon>Dothideomycetes</taxon>
        <taxon>Pleosporomycetidae</taxon>
        <taxon>Pleosporales</taxon>
        <taxon>Pleosporineae</taxon>
        <taxon>Pleosporaceae</taxon>
        <taxon>Decorospora</taxon>
    </lineage>
</organism>
<dbReference type="OrthoDB" id="10605865at2759"/>
<evidence type="ECO:0000313" key="3">
    <source>
        <dbReference type="Proteomes" id="UP000800040"/>
    </source>
</evidence>
<protein>
    <submittedName>
        <fullName evidence="2">Uncharacterized protein</fullName>
    </submittedName>
</protein>
<dbReference type="EMBL" id="ML975254">
    <property type="protein sequence ID" value="KAF1838199.1"/>
    <property type="molecule type" value="Genomic_DNA"/>
</dbReference>
<keyword evidence="3" id="KW-1185">Reference proteome</keyword>
<name>A0A6A5KRS6_9PLEO</name>
<dbReference type="Proteomes" id="UP000800040">
    <property type="component" value="Unassembled WGS sequence"/>
</dbReference>
<proteinExistence type="predicted"/>
<dbReference type="AlphaFoldDB" id="A0A6A5KRS6"/>
<sequence length="283" mass="31459">MEKAGRKPLSGSKELSTTPQPTTQYSCSAIAIPNTTHLYWPIRLQISATEMTAVPVSPKETTILDPSPNLRYGNVIASERWSVQAHEQIMTTVTKTRNEMSTALPLLAYRDVRSKLAFLDKDTQPARLTHVAVLNHTLEKYPQGAFCLLLRRKAELDACQRLQVLPAILPQLGDFASRLQKTKLLICPGPSNGESDDRVDVVFSVDSDLFHVESWDAEGSDSHSILSAQSGRCSDFKMQLRNPENSQRSVQSMLVTIKDNAVICLQEVKVLTLLLRLSLTTTK</sequence>
<feature type="region of interest" description="Disordered" evidence="1">
    <location>
        <begin position="1"/>
        <end position="22"/>
    </location>
</feature>
<feature type="compositionally biased region" description="Polar residues" evidence="1">
    <location>
        <begin position="13"/>
        <end position="22"/>
    </location>
</feature>
<reference evidence="2" key="1">
    <citation type="submission" date="2020-01" db="EMBL/GenBank/DDBJ databases">
        <authorList>
            <consortium name="DOE Joint Genome Institute"/>
            <person name="Haridas S."/>
            <person name="Albert R."/>
            <person name="Binder M."/>
            <person name="Bloem J."/>
            <person name="Labutti K."/>
            <person name="Salamov A."/>
            <person name="Andreopoulos B."/>
            <person name="Baker S.E."/>
            <person name="Barry K."/>
            <person name="Bills G."/>
            <person name="Bluhm B.H."/>
            <person name="Cannon C."/>
            <person name="Castanera R."/>
            <person name="Culley D.E."/>
            <person name="Daum C."/>
            <person name="Ezra D."/>
            <person name="Gonzalez J.B."/>
            <person name="Henrissat B."/>
            <person name="Kuo A."/>
            <person name="Liang C."/>
            <person name="Lipzen A."/>
            <person name="Lutzoni F."/>
            <person name="Magnuson J."/>
            <person name="Mondo S."/>
            <person name="Nolan M."/>
            <person name="Ohm R."/>
            <person name="Pangilinan J."/>
            <person name="Park H.-J."/>
            <person name="Ramirez L."/>
            <person name="Alfaro M."/>
            <person name="Sun H."/>
            <person name="Tritt A."/>
            <person name="Yoshinaga Y."/>
            <person name="Zwiers L.-H."/>
            <person name="Turgeon B.G."/>
            <person name="Goodwin S.B."/>
            <person name="Spatafora J.W."/>
            <person name="Crous P.W."/>
            <person name="Grigoriev I.V."/>
        </authorList>
    </citation>
    <scope>NUCLEOTIDE SEQUENCE</scope>
    <source>
        <strain evidence="2">P77</strain>
    </source>
</reference>
<evidence type="ECO:0000313" key="2">
    <source>
        <dbReference type="EMBL" id="KAF1838199.1"/>
    </source>
</evidence>